<organism evidence="1">
    <name type="scientific">Arsenophonus endosymbiont of Trialeurodes vaporariorum</name>
    <dbReference type="NCBI Taxonomy" id="235567"/>
    <lineage>
        <taxon>Bacteria</taxon>
        <taxon>Pseudomonadati</taxon>
        <taxon>Pseudomonadota</taxon>
        <taxon>Gammaproteobacteria</taxon>
        <taxon>Enterobacterales</taxon>
        <taxon>Morganellaceae</taxon>
        <taxon>Arsenophonus</taxon>
    </lineage>
</organism>
<evidence type="ECO:0000313" key="2">
    <source>
        <dbReference type="EMBL" id="SSW96660.1"/>
    </source>
</evidence>
<proteinExistence type="predicted"/>
<dbReference type="AlphaFoldDB" id="A0A3B0M8L6"/>
<protein>
    <submittedName>
        <fullName evidence="1">Uncharacterized protein</fullName>
    </submittedName>
</protein>
<reference evidence="1" key="1">
    <citation type="submission" date="2018-04" db="EMBL/GenBank/DDBJ databases">
        <authorList>
            <person name="Go L.Y."/>
            <person name="Mitchell J.A."/>
        </authorList>
    </citation>
    <scope>NUCLEOTIDE SEQUENCE</scope>
    <source>
        <strain evidence="1">ARTV</strain>
    </source>
</reference>
<dbReference type="EMBL" id="UFQR01000019">
    <property type="protein sequence ID" value="SSW96518.1"/>
    <property type="molecule type" value="Genomic_DNA"/>
</dbReference>
<gene>
    <name evidence="1" type="ORF">ARTV_2975</name>
    <name evidence="2" type="ORF">ARTV_3202</name>
</gene>
<sequence length="57" mass="6869">MIIKVRCIKVVHNSYGVVTKNKIYKVYFGNQFRAYIMDDTKYKLQLYGHGNYFKLEE</sequence>
<name>A0A3B0M8L6_9GAMM</name>
<accession>A0A3B0M8L6</accession>
<evidence type="ECO:0000313" key="1">
    <source>
        <dbReference type="EMBL" id="SSW96518.1"/>
    </source>
</evidence>
<dbReference type="EMBL" id="UFQR01000046">
    <property type="protein sequence ID" value="SSW96660.1"/>
    <property type="molecule type" value="Genomic_DNA"/>
</dbReference>